<evidence type="ECO:0008006" key="4">
    <source>
        <dbReference type="Google" id="ProtNLM"/>
    </source>
</evidence>
<evidence type="ECO:0000313" key="2">
    <source>
        <dbReference type="EMBL" id="KXA96218.1"/>
    </source>
</evidence>
<keyword evidence="3" id="KW-1185">Reference proteome</keyword>
<dbReference type="Gene3D" id="3.30.110.150">
    <property type="entry name" value="SepF-like protein"/>
    <property type="match status" value="1"/>
</dbReference>
<comment type="caution">
    <text evidence="2">The sequence shown here is derived from an EMBL/GenBank/DDBJ whole genome shotgun (WGS) entry which is preliminary data.</text>
</comment>
<dbReference type="Pfam" id="PF04472">
    <property type="entry name" value="SepF"/>
    <property type="match status" value="1"/>
</dbReference>
<accession>A0A133UPR8</accession>
<dbReference type="InterPro" id="IPR038594">
    <property type="entry name" value="SepF-like_sf"/>
</dbReference>
<feature type="compositionally biased region" description="Basic and acidic residues" evidence="1">
    <location>
        <begin position="1"/>
        <end position="14"/>
    </location>
</feature>
<feature type="region of interest" description="Disordered" evidence="1">
    <location>
        <begin position="1"/>
        <end position="25"/>
    </location>
</feature>
<organism evidence="2 3">
    <name type="scientific">candidate division MSBL1 archaeon SCGC-AAA259I14</name>
    <dbReference type="NCBI Taxonomy" id="1698268"/>
    <lineage>
        <taxon>Archaea</taxon>
        <taxon>Methanobacteriati</taxon>
        <taxon>Methanobacteriota</taxon>
        <taxon>candidate division MSBL1</taxon>
    </lineage>
</organism>
<dbReference type="AlphaFoldDB" id="A0A133UPR8"/>
<gene>
    <name evidence="2" type="ORF">AKJ38_03645</name>
</gene>
<proteinExistence type="predicted"/>
<name>A0A133UPR8_9EURY</name>
<dbReference type="EMBL" id="LHXS01000080">
    <property type="protein sequence ID" value="KXA96218.1"/>
    <property type="molecule type" value="Genomic_DNA"/>
</dbReference>
<protein>
    <recommendedName>
        <fullName evidence="4">Cell division protein SepF</fullName>
    </recommendedName>
</protein>
<dbReference type="InterPro" id="IPR007561">
    <property type="entry name" value="Cell_div_SepF/SepF-rel"/>
</dbReference>
<reference evidence="2 3" key="1">
    <citation type="journal article" date="2016" name="Sci. Rep.">
        <title>Metabolic traits of an uncultured archaeal lineage -MSBL1- from brine pools of the Red Sea.</title>
        <authorList>
            <person name="Mwirichia R."/>
            <person name="Alam I."/>
            <person name="Rashid M."/>
            <person name="Vinu M."/>
            <person name="Ba-Alawi W."/>
            <person name="Anthony Kamau A."/>
            <person name="Kamanda Ngugi D."/>
            <person name="Goker M."/>
            <person name="Klenk H.P."/>
            <person name="Bajic V."/>
            <person name="Stingl U."/>
        </authorList>
    </citation>
    <scope>NUCLEOTIDE SEQUENCE [LARGE SCALE GENOMIC DNA]</scope>
    <source>
        <strain evidence="2">SCGC-AAA259I14</strain>
    </source>
</reference>
<evidence type="ECO:0000256" key="1">
    <source>
        <dbReference type="SAM" id="MobiDB-lite"/>
    </source>
</evidence>
<dbReference type="Proteomes" id="UP000070414">
    <property type="component" value="Unassembled WGS sequence"/>
</dbReference>
<sequence length="134" mass="14832">MDFLKKIFGREKIEPPSGEEGPSVPLVEFTETEAGEAEGEPPGLVEPIRVMKRELTPSTDVDEIVDTVQGGDIVILDMAPLMDEDPQALRDSVDRLKREIEGFGGNMARLTDSLILIVPMLVDIEFRRRKPGGE</sequence>
<evidence type="ECO:0000313" key="3">
    <source>
        <dbReference type="Proteomes" id="UP000070414"/>
    </source>
</evidence>